<dbReference type="InterPro" id="IPR016159">
    <property type="entry name" value="Cullin_repeat-like_dom_sf"/>
</dbReference>
<proteinExistence type="inferred from homology"/>
<dbReference type="Gene3D" id="1.10.10.10">
    <property type="entry name" value="Winged helix-like DNA-binding domain superfamily/Winged helix DNA-binding domain"/>
    <property type="match status" value="1"/>
</dbReference>
<evidence type="ECO:0000313" key="5">
    <source>
        <dbReference type="EMBL" id="RZC28487.1"/>
    </source>
</evidence>
<evidence type="ECO:0000256" key="2">
    <source>
        <dbReference type="PROSITE-ProRule" id="PRU00330"/>
    </source>
</evidence>
<dbReference type="InterPro" id="IPR059120">
    <property type="entry name" value="Cullin-like_AB"/>
</dbReference>
<evidence type="ECO:0000259" key="4">
    <source>
        <dbReference type="PROSITE" id="PS50069"/>
    </source>
</evidence>
<dbReference type="AlphaFoldDB" id="A0A445LYU1"/>
<dbReference type="InterPro" id="IPR036390">
    <property type="entry name" value="WH_DNA-bd_sf"/>
</dbReference>
<dbReference type="InterPro" id="IPR016158">
    <property type="entry name" value="Cullin_homology"/>
</dbReference>
<dbReference type="SMART" id="SM00182">
    <property type="entry name" value="CULLIN"/>
    <property type="match status" value="1"/>
</dbReference>
<dbReference type="EMBL" id="QZWG01000001">
    <property type="protein sequence ID" value="RZC28487.1"/>
    <property type="molecule type" value="Genomic_DNA"/>
</dbReference>
<evidence type="ECO:0000313" key="6">
    <source>
        <dbReference type="Proteomes" id="UP000289340"/>
    </source>
</evidence>
<gene>
    <name evidence="5" type="ORF">D0Y65_000455</name>
</gene>
<dbReference type="InterPro" id="IPR001373">
    <property type="entry name" value="Cullin_N"/>
</dbReference>
<dbReference type="SUPFAM" id="SSF75632">
    <property type="entry name" value="Cullin homology domain"/>
    <property type="match status" value="1"/>
</dbReference>
<evidence type="ECO:0000256" key="1">
    <source>
        <dbReference type="ARBA" id="ARBA00006019"/>
    </source>
</evidence>
<dbReference type="InterPro" id="IPR036388">
    <property type="entry name" value="WH-like_DNA-bd_sf"/>
</dbReference>
<dbReference type="Pfam" id="PF26557">
    <property type="entry name" value="Cullin_AB"/>
    <property type="match status" value="1"/>
</dbReference>
<dbReference type="GO" id="GO:0006511">
    <property type="term" value="P:ubiquitin-dependent protein catabolic process"/>
    <property type="evidence" value="ECO:0007669"/>
    <property type="project" value="InterPro"/>
</dbReference>
<sequence>MPIRNGAFWNMEFMKYLTTMIVVSATKSFTVLVSMLCDDKYEDLGRMYNLFCRVTDGRAKIREVMTSHIRESEFISLFVDNKLWKGLKGVSVEITLGKVMMLFWYLHEKDLFEKHENLSRNIAELLYANHPELSNGPTLAVQVLTTGFWPTQSTVTCNLPEEISSLCEKFQSYYLGTHTGRRLSWQTNMGTAEKATFGKGQKHELNVSTYQMCVLMLFNKADRLSYKEIELATEILASYLKRCLQSLDLVKGRNVLRKEPKSKDVGENDAFFVNDELYRIKIGTITAQKESEPEILETRQRVEQDRKSQIEAAIVRIMESRKQLDHNNLMTGYKASCSCGSLQIQHR</sequence>
<dbReference type="Gene3D" id="6.10.280.240">
    <property type="match status" value="1"/>
</dbReference>
<dbReference type="Proteomes" id="UP000289340">
    <property type="component" value="Chromosome 1"/>
</dbReference>
<dbReference type="GO" id="GO:0031625">
    <property type="term" value="F:ubiquitin protein ligase binding"/>
    <property type="evidence" value="ECO:0007669"/>
    <property type="project" value="InterPro"/>
</dbReference>
<dbReference type="Pfam" id="PF00888">
    <property type="entry name" value="Cullin"/>
    <property type="match status" value="1"/>
</dbReference>
<comment type="caution">
    <text evidence="5">The sequence shown here is derived from an EMBL/GenBank/DDBJ whole genome shotgun (WGS) entry which is preliminary data.</text>
</comment>
<reference evidence="5 6" key="1">
    <citation type="submission" date="2018-09" db="EMBL/GenBank/DDBJ databases">
        <title>A high-quality reference genome of wild soybean provides a powerful tool to mine soybean genomes.</title>
        <authorList>
            <person name="Xie M."/>
            <person name="Chung C.Y.L."/>
            <person name="Li M.-W."/>
            <person name="Wong F.-L."/>
            <person name="Chan T.-F."/>
            <person name="Lam H.-M."/>
        </authorList>
    </citation>
    <scope>NUCLEOTIDE SEQUENCE [LARGE SCALE GENOMIC DNA]</scope>
    <source>
        <strain evidence="6">cv. W05</strain>
        <tissue evidence="5">Hypocotyl of etiolated seedlings</tissue>
    </source>
</reference>
<accession>A0A445LYU1</accession>
<keyword evidence="6" id="KW-1185">Reference proteome</keyword>
<dbReference type="InterPro" id="IPR045093">
    <property type="entry name" value="Cullin"/>
</dbReference>
<organism evidence="5 6">
    <name type="scientific">Glycine soja</name>
    <name type="common">Wild soybean</name>
    <dbReference type="NCBI Taxonomy" id="3848"/>
    <lineage>
        <taxon>Eukaryota</taxon>
        <taxon>Viridiplantae</taxon>
        <taxon>Streptophyta</taxon>
        <taxon>Embryophyta</taxon>
        <taxon>Tracheophyta</taxon>
        <taxon>Spermatophyta</taxon>
        <taxon>Magnoliopsida</taxon>
        <taxon>eudicotyledons</taxon>
        <taxon>Gunneridae</taxon>
        <taxon>Pentapetalae</taxon>
        <taxon>rosids</taxon>
        <taxon>fabids</taxon>
        <taxon>Fabales</taxon>
        <taxon>Fabaceae</taxon>
        <taxon>Papilionoideae</taxon>
        <taxon>50 kb inversion clade</taxon>
        <taxon>NPAAA clade</taxon>
        <taxon>indigoferoid/millettioid clade</taxon>
        <taxon>Phaseoleae</taxon>
        <taxon>Glycine</taxon>
        <taxon>Glycine subgen. Soja</taxon>
    </lineage>
</organism>
<dbReference type="SUPFAM" id="SSF74788">
    <property type="entry name" value="Cullin repeat-like"/>
    <property type="match status" value="1"/>
</dbReference>
<dbReference type="PROSITE" id="PS50069">
    <property type="entry name" value="CULLIN_2"/>
    <property type="match status" value="1"/>
</dbReference>
<dbReference type="PANTHER" id="PTHR11932">
    <property type="entry name" value="CULLIN"/>
    <property type="match status" value="1"/>
</dbReference>
<comment type="similarity">
    <text evidence="1 2 3">Belongs to the cullin family.</text>
</comment>
<dbReference type="SUPFAM" id="SSF46785">
    <property type="entry name" value="Winged helix' DNA-binding domain"/>
    <property type="match status" value="1"/>
</dbReference>
<dbReference type="Gene3D" id="3.30.230.130">
    <property type="entry name" value="Cullin, Chain C, Domain 2"/>
    <property type="match status" value="1"/>
</dbReference>
<dbReference type="InterPro" id="IPR036317">
    <property type="entry name" value="Cullin_homology_sf"/>
</dbReference>
<protein>
    <submittedName>
        <fullName evidence="5">Cullin-3A</fullName>
    </submittedName>
</protein>
<feature type="domain" description="Cullin family profile" evidence="4">
    <location>
        <begin position="116"/>
        <end position="248"/>
    </location>
</feature>
<name>A0A445LYU1_GLYSO</name>
<evidence type="ECO:0000256" key="3">
    <source>
        <dbReference type="RuleBase" id="RU003829"/>
    </source>
</evidence>